<protein>
    <submittedName>
        <fullName evidence="2">Uncharacterized protein</fullName>
    </submittedName>
</protein>
<organism evidence="2 3">
    <name type="scientific">Cryoendolithus antarcticus</name>
    <dbReference type="NCBI Taxonomy" id="1507870"/>
    <lineage>
        <taxon>Eukaryota</taxon>
        <taxon>Fungi</taxon>
        <taxon>Dikarya</taxon>
        <taxon>Ascomycota</taxon>
        <taxon>Pezizomycotina</taxon>
        <taxon>Dothideomycetes</taxon>
        <taxon>Dothideomycetidae</taxon>
        <taxon>Cladosporiales</taxon>
        <taxon>Cladosporiaceae</taxon>
        <taxon>Cryoendolithus</taxon>
    </lineage>
</organism>
<comment type="caution">
    <text evidence="2">The sequence shown here is derived from an EMBL/GenBank/DDBJ whole genome shotgun (WGS) entry which is preliminary data.</text>
</comment>
<name>A0A1V8T3J0_9PEZI</name>
<dbReference type="EMBL" id="NAJO01000018">
    <property type="protein sequence ID" value="OQO05976.1"/>
    <property type="molecule type" value="Genomic_DNA"/>
</dbReference>
<dbReference type="InParanoid" id="A0A1V8T3J0"/>
<accession>A0A1V8T3J0</accession>
<evidence type="ECO:0000313" key="3">
    <source>
        <dbReference type="Proteomes" id="UP000192596"/>
    </source>
</evidence>
<dbReference type="AlphaFoldDB" id="A0A1V8T3J0"/>
<proteinExistence type="predicted"/>
<evidence type="ECO:0000256" key="1">
    <source>
        <dbReference type="SAM" id="MobiDB-lite"/>
    </source>
</evidence>
<sequence length="205" mass="22339">MEHQGASPADFDMEQFIAENPDVQANPFAAQHSTVYRNTVYNITAPTRTLARNTVQPRQIRSVSPHKATCAWETPEFDGSEFQTTPAEADRVMRNLFPDVPLPTMESCSPYVGRPLNNGPTSANTRAKSLSPFDPALLDPRLFFDAGAEGLLSTRQGDAGTVTGGPAMRTRSKSLSPERVAEEGVLQKFRAEVDAAELDWNGSKG</sequence>
<keyword evidence="3" id="KW-1185">Reference proteome</keyword>
<reference evidence="3" key="1">
    <citation type="submission" date="2017-03" db="EMBL/GenBank/DDBJ databases">
        <title>Genomes of endolithic fungi from Antarctica.</title>
        <authorList>
            <person name="Coleine C."/>
            <person name="Masonjones S."/>
            <person name="Stajich J.E."/>
        </authorList>
    </citation>
    <scope>NUCLEOTIDE SEQUENCE [LARGE SCALE GENOMIC DNA]</scope>
    <source>
        <strain evidence="3">CCFEE 5527</strain>
    </source>
</reference>
<feature type="region of interest" description="Disordered" evidence="1">
    <location>
        <begin position="155"/>
        <end position="179"/>
    </location>
</feature>
<gene>
    <name evidence="2" type="ORF">B0A48_10072</name>
</gene>
<dbReference type="Proteomes" id="UP000192596">
    <property type="component" value="Unassembled WGS sequence"/>
</dbReference>
<evidence type="ECO:0000313" key="2">
    <source>
        <dbReference type="EMBL" id="OQO05976.1"/>
    </source>
</evidence>